<gene>
    <name evidence="2" type="ORF">HYS17_03780</name>
</gene>
<organism evidence="2 3">
    <name type="scientific">Micavibrio aeruginosavorus</name>
    <dbReference type="NCBI Taxonomy" id="349221"/>
    <lineage>
        <taxon>Bacteria</taxon>
        <taxon>Pseudomonadati</taxon>
        <taxon>Bdellovibrionota</taxon>
        <taxon>Bdellovibrionia</taxon>
        <taxon>Bdellovibrionales</taxon>
        <taxon>Pseudobdellovibrionaceae</taxon>
        <taxon>Micavibrio</taxon>
    </lineage>
</organism>
<keyword evidence="1" id="KW-0175">Coiled coil</keyword>
<evidence type="ECO:0000313" key="2">
    <source>
        <dbReference type="EMBL" id="QQG36902.1"/>
    </source>
</evidence>
<evidence type="ECO:0000256" key="1">
    <source>
        <dbReference type="SAM" id="Coils"/>
    </source>
</evidence>
<dbReference type="Proteomes" id="UP000595362">
    <property type="component" value="Chromosome"/>
</dbReference>
<evidence type="ECO:0000313" key="3">
    <source>
        <dbReference type="Proteomes" id="UP000595362"/>
    </source>
</evidence>
<sequence>MEAAVPKKELEMLQKQIRSDKDGYEEQIDYLRTKLDEALGETRKLTALLTDQSTSKRNDGAGETWEKTLKALEARIANQEQSAKSEKEERQKILRQNHSLRKALEVEKSKTLWQRLFG</sequence>
<reference evidence="2 3" key="1">
    <citation type="submission" date="2020-07" db="EMBL/GenBank/DDBJ databases">
        <title>Huge and variable diversity of episymbiotic CPR bacteria and DPANN archaea in groundwater ecosystems.</title>
        <authorList>
            <person name="He C.Y."/>
            <person name="Keren R."/>
            <person name="Whittaker M."/>
            <person name="Farag I.F."/>
            <person name="Doudna J."/>
            <person name="Cate J.H.D."/>
            <person name="Banfield J.F."/>
        </authorList>
    </citation>
    <scope>NUCLEOTIDE SEQUENCE [LARGE SCALE GENOMIC DNA]</scope>
    <source>
        <strain evidence="2">NC_groundwater_70_Ag_B-0.1um_54_66</strain>
    </source>
</reference>
<dbReference type="EMBL" id="CP066681">
    <property type="protein sequence ID" value="QQG36902.1"/>
    <property type="molecule type" value="Genomic_DNA"/>
</dbReference>
<dbReference type="AlphaFoldDB" id="A0A7T5R3K2"/>
<name>A0A7T5R3K2_9BACT</name>
<accession>A0A7T5R3K2</accession>
<protein>
    <submittedName>
        <fullName evidence="2">Uncharacterized protein</fullName>
    </submittedName>
</protein>
<feature type="coiled-coil region" evidence="1">
    <location>
        <begin position="7"/>
        <end position="103"/>
    </location>
</feature>
<proteinExistence type="predicted"/>